<dbReference type="Gene3D" id="3.30.70.270">
    <property type="match status" value="1"/>
</dbReference>
<dbReference type="InterPro" id="IPR029787">
    <property type="entry name" value="Nucleotide_cyclase"/>
</dbReference>
<dbReference type="InterPro" id="IPR050469">
    <property type="entry name" value="Diguanylate_Cyclase"/>
</dbReference>
<reference evidence="2 3" key="1">
    <citation type="submission" date="2024-11" db="EMBL/GenBank/DDBJ databases">
        <authorList>
            <person name="Heng Y.C."/>
            <person name="Lim A.C.H."/>
            <person name="Lee J.K.Y."/>
            <person name="Kittelmann S."/>
        </authorList>
    </citation>
    <scope>NUCLEOTIDE SEQUENCE [LARGE SCALE GENOMIC DNA]</scope>
    <source>
        <strain evidence="2 3">WILCCON 0185</strain>
    </source>
</reference>
<dbReference type="PANTHER" id="PTHR45138">
    <property type="entry name" value="REGULATORY COMPONENTS OF SENSORY TRANSDUCTION SYSTEM"/>
    <property type="match status" value="1"/>
</dbReference>
<dbReference type="Proteomes" id="UP001623591">
    <property type="component" value="Unassembled WGS sequence"/>
</dbReference>
<accession>A0ABW8T3Y9</accession>
<evidence type="ECO:0000313" key="3">
    <source>
        <dbReference type="Proteomes" id="UP001623591"/>
    </source>
</evidence>
<dbReference type="NCBIfam" id="TIGR00254">
    <property type="entry name" value="GGDEF"/>
    <property type="match status" value="1"/>
</dbReference>
<dbReference type="PANTHER" id="PTHR45138:SF9">
    <property type="entry name" value="DIGUANYLATE CYCLASE DGCM-RELATED"/>
    <property type="match status" value="1"/>
</dbReference>
<evidence type="ECO:0000259" key="1">
    <source>
        <dbReference type="PROSITE" id="PS50887"/>
    </source>
</evidence>
<sequence length="296" mass="34506">MDNHLKSLIDNLSMLEKLYNVIRIVDPLTKKTVCYDKTKIKVLNNNCYDFWKVKDYCPNCISMRAYNEDDTFVKIEYNKEKIYMVMASPIIIENKKYVFEMLKDVTDTGIIENFHEKTSAEIQLYINEMNDKIIKDELTGINNRRFIDERLPIDILKSSSLKSPLSLIMADIDFFKSINSNYGHLVGDSILVQFASLIKNSIRKDIDWVARYGGEEFIIVLGNTDNNTAFQISEKIRKKVEEKVFQCEDNKIKITSSFGIYTLDEKSLDINIKSMINYADEKLYKAKQKGRNKTIK</sequence>
<dbReference type="InterPro" id="IPR000160">
    <property type="entry name" value="GGDEF_dom"/>
</dbReference>
<dbReference type="SUPFAM" id="SSF55073">
    <property type="entry name" value="Nucleotide cyclase"/>
    <property type="match status" value="1"/>
</dbReference>
<name>A0ABW8T3Y9_9CLOT</name>
<proteinExistence type="predicted"/>
<dbReference type="CDD" id="cd01949">
    <property type="entry name" value="GGDEF"/>
    <property type="match status" value="1"/>
</dbReference>
<keyword evidence="3" id="KW-1185">Reference proteome</keyword>
<dbReference type="Pfam" id="PF00990">
    <property type="entry name" value="GGDEF"/>
    <property type="match status" value="1"/>
</dbReference>
<dbReference type="PROSITE" id="PS50887">
    <property type="entry name" value="GGDEF"/>
    <property type="match status" value="1"/>
</dbReference>
<evidence type="ECO:0000313" key="2">
    <source>
        <dbReference type="EMBL" id="MFL0247167.1"/>
    </source>
</evidence>
<feature type="domain" description="GGDEF" evidence="1">
    <location>
        <begin position="163"/>
        <end position="296"/>
    </location>
</feature>
<dbReference type="RefSeq" id="WP_406769624.1">
    <property type="nucleotide sequence ID" value="NZ_JBJHZZ010000005.1"/>
</dbReference>
<protein>
    <submittedName>
        <fullName evidence="2">GGDEF domain-containing protein</fullName>
    </submittedName>
</protein>
<dbReference type="InterPro" id="IPR043128">
    <property type="entry name" value="Rev_trsase/Diguanyl_cyclase"/>
</dbReference>
<organism evidence="2 3">
    <name type="scientific">Candidatus Clostridium stratigraminis</name>
    <dbReference type="NCBI Taxonomy" id="3381661"/>
    <lineage>
        <taxon>Bacteria</taxon>
        <taxon>Bacillati</taxon>
        <taxon>Bacillota</taxon>
        <taxon>Clostridia</taxon>
        <taxon>Eubacteriales</taxon>
        <taxon>Clostridiaceae</taxon>
        <taxon>Clostridium</taxon>
    </lineage>
</organism>
<comment type="caution">
    <text evidence="2">The sequence shown here is derived from an EMBL/GenBank/DDBJ whole genome shotgun (WGS) entry which is preliminary data.</text>
</comment>
<dbReference type="SMART" id="SM00267">
    <property type="entry name" value="GGDEF"/>
    <property type="match status" value="1"/>
</dbReference>
<dbReference type="EMBL" id="JBJHZZ010000005">
    <property type="protein sequence ID" value="MFL0247167.1"/>
    <property type="molecule type" value="Genomic_DNA"/>
</dbReference>
<gene>
    <name evidence="2" type="ORF">ACJDUG_09295</name>
</gene>